<dbReference type="EMBL" id="REGN01001707">
    <property type="protein sequence ID" value="RNA33038.1"/>
    <property type="molecule type" value="Genomic_DNA"/>
</dbReference>
<proteinExistence type="predicted"/>
<sequence>MVKISAFFDKNFETKFFLGRKKIMFKSESFSLIRMIIFERVVLPEGGKRRTVAKHHIKKPHTRAQTRKKLHSALINQKRQDFLIIRYRFQDKSQF</sequence>
<keyword evidence="2" id="KW-1185">Reference proteome</keyword>
<evidence type="ECO:0000313" key="2">
    <source>
        <dbReference type="Proteomes" id="UP000276133"/>
    </source>
</evidence>
<accession>A0A3M7SBV9</accession>
<name>A0A3M7SBV9_BRAPC</name>
<reference evidence="1 2" key="1">
    <citation type="journal article" date="2018" name="Sci. Rep.">
        <title>Genomic signatures of local adaptation to the degree of environmental predictability in rotifers.</title>
        <authorList>
            <person name="Franch-Gras L."/>
            <person name="Hahn C."/>
            <person name="Garcia-Roger E.M."/>
            <person name="Carmona M.J."/>
            <person name="Serra M."/>
            <person name="Gomez A."/>
        </authorList>
    </citation>
    <scope>NUCLEOTIDE SEQUENCE [LARGE SCALE GENOMIC DNA]</scope>
    <source>
        <strain evidence="1">HYR1</strain>
    </source>
</reference>
<dbReference type="Proteomes" id="UP000276133">
    <property type="component" value="Unassembled WGS sequence"/>
</dbReference>
<comment type="caution">
    <text evidence="1">The sequence shown here is derived from an EMBL/GenBank/DDBJ whole genome shotgun (WGS) entry which is preliminary data.</text>
</comment>
<dbReference type="AlphaFoldDB" id="A0A3M7SBV9"/>
<evidence type="ECO:0000313" key="1">
    <source>
        <dbReference type="EMBL" id="RNA33038.1"/>
    </source>
</evidence>
<protein>
    <submittedName>
        <fullName evidence="1">Uncharacterized protein</fullName>
    </submittedName>
</protein>
<organism evidence="1 2">
    <name type="scientific">Brachionus plicatilis</name>
    <name type="common">Marine rotifer</name>
    <name type="synonym">Brachionus muelleri</name>
    <dbReference type="NCBI Taxonomy" id="10195"/>
    <lineage>
        <taxon>Eukaryota</taxon>
        <taxon>Metazoa</taxon>
        <taxon>Spiralia</taxon>
        <taxon>Gnathifera</taxon>
        <taxon>Rotifera</taxon>
        <taxon>Eurotatoria</taxon>
        <taxon>Monogononta</taxon>
        <taxon>Pseudotrocha</taxon>
        <taxon>Ploima</taxon>
        <taxon>Brachionidae</taxon>
        <taxon>Brachionus</taxon>
    </lineage>
</organism>
<gene>
    <name evidence="1" type="ORF">BpHYR1_008421</name>
</gene>